<evidence type="ECO:0000256" key="1">
    <source>
        <dbReference type="SAM" id="MobiDB-lite"/>
    </source>
</evidence>
<dbReference type="InterPro" id="IPR036397">
    <property type="entry name" value="RNaseH_sf"/>
</dbReference>
<dbReference type="InterPro" id="IPR050951">
    <property type="entry name" value="Retrovirus_Pol_polyprotein"/>
</dbReference>
<dbReference type="InterPro" id="IPR012337">
    <property type="entry name" value="RNaseH-like_sf"/>
</dbReference>
<dbReference type="PANTHER" id="PTHR37984">
    <property type="entry name" value="PROTEIN CBG26694"/>
    <property type="match status" value="1"/>
</dbReference>
<dbReference type="PANTHER" id="PTHR37984:SF5">
    <property type="entry name" value="PROTEIN NYNRIN-LIKE"/>
    <property type="match status" value="1"/>
</dbReference>
<evidence type="ECO:0000259" key="2">
    <source>
        <dbReference type="PROSITE" id="PS50994"/>
    </source>
</evidence>
<gene>
    <name evidence="3" type="ORF">M514_27178</name>
</gene>
<organism evidence="3">
    <name type="scientific">Trichuris suis</name>
    <name type="common">pig whipworm</name>
    <dbReference type="NCBI Taxonomy" id="68888"/>
    <lineage>
        <taxon>Eukaryota</taxon>
        <taxon>Metazoa</taxon>
        <taxon>Ecdysozoa</taxon>
        <taxon>Nematoda</taxon>
        <taxon>Enoplea</taxon>
        <taxon>Dorylaimia</taxon>
        <taxon>Trichinellida</taxon>
        <taxon>Trichuridae</taxon>
        <taxon>Trichuris</taxon>
    </lineage>
</organism>
<proteinExistence type="predicted"/>
<dbReference type="InterPro" id="IPR001584">
    <property type="entry name" value="Integrase_cat-core"/>
</dbReference>
<dbReference type="Proteomes" id="UP000030758">
    <property type="component" value="Unassembled WGS sequence"/>
</dbReference>
<evidence type="ECO:0000313" key="3">
    <source>
        <dbReference type="EMBL" id="KFD60669.1"/>
    </source>
</evidence>
<dbReference type="AlphaFoldDB" id="A0A085MTX3"/>
<dbReference type="EMBL" id="KL367655">
    <property type="protein sequence ID" value="KFD60669.1"/>
    <property type="molecule type" value="Genomic_DNA"/>
</dbReference>
<accession>A0A085MTX3</accession>
<dbReference type="GO" id="GO:0015074">
    <property type="term" value="P:DNA integration"/>
    <property type="evidence" value="ECO:0007669"/>
    <property type="project" value="InterPro"/>
</dbReference>
<name>A0A085MTX3_9BILA</name>
<dbReference type="SUPFAM" id="SSF53098">
    <property type="entry name" value="Ribonuclease H-like"/>
    <property type="match status" value="1"/>
</dbReference>
<dbReference type="GO" id="GO:0003676">
    <property type="term" value="F:nucleic acid binding"/>
    <property type="evidence" value="ECO:0007669"/>
    <property type="project" value="InterPro"/>
</dbReference>
<dbReference type="Pfam" id="PF00665">
    <property type="entry name" value="rve"/>
    <property type="match status" value="1"/>
</dbReference>
<feature type="region of interest" description="Disordered" evidence="1">
    <location>
        <begin position="168"/>
        <end position="188"/>
    </location>
</feature>
<reference evidence="3" key="1">
    <citation type="journal article" date="2014" name="Nat. Genet.">
        <title>Genome and transcriptome of the porcine whipworm Trichuris suis.</title>
        <authorList>
            <person name="Jex A.R."/>
            <person name="Nejsum P."/>
            <person name="Schwarz E.M."/>
            <person name="Hu L."/>
            <person name="Young N.D."/>
            <person name="Hall R.S."/>
            <person name="Korhonen P.K."/>
            <person name="Liao S."/>
            <person name="Thamsborg S."/>
            <person name="Xia J."/>
            <person name="Xu P."/>
            <person name="Wang S."/>
            <person name="Scheerlinck J.P."/>
            <person name="Hofmann A."/>
            <person name="Sternberg P.W."/>
            <person name="Wang J."/>
            <person name="Gasser R.B."/>
        </authorList>
    </citation>
    <scope>NUCLEOTIDE SEQUENCE [LARGE SCALE GENOMIC DNA]</scope>
    <source>
        <strain evidence="3">DCEP-RM93F</strain>
    </source>
</reference>
<sequence length="188" mass="20239">MNPSTATQSLVLEGPPLPCDQGLISIIKQHHIQTLMRFIVSALDKHRNVKPAGLLQTVAPPVAAFEVLGIDHLGPFPLSKRGNRHAIVCVDYLTKWVELKAVPDTTAERVRKFLIACIVTRHGVPKKIISDRGTAFTAECMRTALSSLGIAHGMVSACHAQANGLVERTNQTRTAGGAPEGGRKELPT</sequence>
<feature type="domain" description="Integrase catalytic" evidence="2">
    <location>
        <begin position="56"/>
        <end position="172"/>
    </location>
</feature>
<protein>
    <recommendedName>
        <fullName evidence="2">Integrase catalytic domain-containing protein</fullName>
    </recommendedName>
</protein>
<dbReference type="PROSITE" id="PS50994">
    <property type="entry name" value="INTEGRASE"/>
    <property type="match status" value="1"/>
</dbReference>
<dbReference type="Gene3D" id="3.30.420.10">
    <property type="entry name" value="Ribonuclease H-like superfamily/Ribonuclease H"/>
    <property type="match status" value="1"/>
</dbReference>